<feature type="transmembrane region" description="Helical" evidence="7">
    <location>
        <begin position="20"/>
        <end position="43"/>
    </location>
</feature>
<dbReference type="AlphaFoldDB" id="A0A1A8TQX7"/>
<reference evidence="9 10" key="1">
    <citation type="submission" date="2016-06" db="EMBL/GenBank/DDBJ databases">
        <authorList>
            <person name="Kjaerup R.B."/>
            <person name="Dalgaard T.S."/>
            <person name="Juul-Madsen H.R."/>
        </authorList>
    </citation>
    <scope>NUCLEOTIDE SEQUENCE [LARGE SCALE GENOMIC DNA]</scope>
    <source>
        <strain evidence="9 10">CECT 8886</strain>
    </source>
</reference>
<dbReference type="GO" id="GO:0005886">
    <property type="term" value="C:plasma membrane"/>
    <property type="evidence" value="ECO:0007669"/>
    <property type="project" value="UniProtKB-SubCell"/>
</dbReference>
<dbReference type="EMBL" id="FLOB01000010">
    <property type="protein sequence ID" value="SBS35584.1"/>
    <property type="molecule type" value="Genomic_DNA"/>
</dbReference>
<keyword evidence="3" id="KW-1003">Cell membrane</keyword>
<sequence>MQTQMKSNKAIAFLRKKLTASAITITTFMSLMIITVGLFWFTITQALENYLDQQIDVLGNSLATQAAFNATQSILTNDLLSLNVLLNRLVLDDNILSARVYNKKDELLAEASNSKAKQPTNADFRPSKTHRVYTSSIRFQDDVVGHVLITLDKTPAQETLKHLTNLLIGVSIFICAIALLLVILVTRWLFSPINDATDALYALAKGHHDAKLPEAAFKEGKALCRAVHEAQMLEWPKPEPIDEPISVDLTGLPAKTQLEIDFETILAESRRRSCVLFIDIINIDEWHESMTPLQVANLLTPIYRAIFQTIERFHGQVHQYQDDSVLILFNAEDTGDHLYMEAISAAHVIIGLTEALLENELYHDAPDLNLHLGLHKGTPQITDMMKNDTFDADEISELMDDITKLSQSASINKLVISEQVFTMNDIQNRVFTSLPEIIEVDENEVLIYEVKGLSEKYQKRVHQYIKEINRADENLALDTND</sequence>
<evidence type="ECO:0000256" key="7">
    <source>
        <dbReference type="SAM" id="Phobius"/>
    </source>
</evidence>
<comment type="subcellular location">
    <subcellularLocation>
        <location evidence="1">Cell membrane</location>
    </subcellularLocation>
</comment>
<proteinExistence type="inferred from homology"/>
<dbReference type="Gene3D" id="3.30.70.1230">
    <property type="entry name" value="Nucleotide cyclase"/>
    <property type="match status" value="1"/>
</dbReference>
<dbReference type="InterPro" id="IPR029787">
    <property type="entry name" value="Nucleotide_cyclase"/>
</dbReference>
<dbReference type="SUPFAM" id="SSF55073">
    <property type="entry name" value="Nucleotide cyclase"/>
    <property type="match status" value="1"/>
</dbReference>
<evidence type="ECO:0000256" key="3">
    <source>
        <dbReference type="ARBA" id="ARBA00022475"/>
    </source>
</evidence>
<dbReference type="GO" id="GO:0035556">
    <property type="term" value="P:intracellular signal transduction"/>
    <property type="evidence" value="ECO:0007669"/>
    <property type="project" value="InterPro"/>
</dbReference>
<gene>
    <name evidence="9" type="ORF">MSP8886_03415</name>
</gene>
<evidence type="ECO:0000256" key="2">
    <source>
        <dbReference type="ARBA" id="ARBA00005362"/>
    </source>
</evidence>
<dbReference type="RefSeq" id="WP_067018621.1">
    <property type="nucleotide sequence ID" value="NZ_FLOB01000010.1"/>
</dbReference>
<keyword evidence="5 7" id="KW-1133">Transmembrane helix</keyword>
<keyword evidence="10" id="KW-1185">Reference proteome</keyword>
<dbReference type="PROSITE" id="PS50125">
    <property type="entry name" value="GUANYLATE_CYCLASE_2"/>
    <property type="match status" value="1"/>
</dbReference>
<comment type="similarity">
    <text evidence="2">Belongs to the Smp family.</text>
</comment>
<feature type="transmembrane region" description="Helical" evidence="7">
    <location>
        <begin position="166"/>
        <end position="190"/>
    </location>
</feature>
<dbReference type="InterPro" id="IPR001054">
    <property type="entry name" value="A/G_cyclase"/>
</dbReference>
<evidence type="ECO:0000259" key="8">
    <source>
        <dbReference type="PROSITE" id="PS50125"/>
    </source>
</evidence>
<dbReference type="Proteomes" id="UP000092544">
    <property type="component" value="Unassembled WGS sequence"/>
</dbReference>
<evidence type="ECO:0000313" key="10">
    <source>
        <dbReference type="Proteomes" id="UP000092544"/>
    </source>
</evidence>
<dbReference type="InterPro" id="IPR019305">
    <property type="entry name" value="Uncharacterised_Smp"/>
</dbReference>
<name>A0A1A8TQX7_9GAMM</name>
<dbReference type="STRING" id="1792290.MSP8886_03415"/>
<dbReference type="OrthoDB" id="6096404at2"/>
<dbReference type="GO" id="GO:0004016">
    <property type="term" value="F:adenylate cyclase activity"/>
    <property type="evidence" value="ECO:0007669"/>
    <property type="project" value="UniProtKB-ARBA"/>
</dbReference>
<dbReference type="Pfam" id="PF10144">
    <property type="entry name" value="SMP_2"/>
    <property type="match status" value="1"/>
</dbReference>
<evidence type="ECO:0000256" key="5">
    <source>
        <dbReference type="ARBA" id="ARBA00022989"/>
    </source>
</evidence>
<evidence type="ECO:0000313" key="9">
    <source>
        <dbReference type="EMBL" id="SBS35584.1"/>
    </source>
</evidence>
<accession>A0A1A8TQX7</accession>
<feature type="domain" description="Guanylate cyclase" evidence="8">
    <location>
        <begin position="274"/>
        <end position="378"/>
    </location>
</feature>
<evidence type="ECO:0000256" key="4">
    <source>
        <dbReference type="ARBA" id="ARBA00022692"/>
    </source>
</evidence>
<keyword evidence="6 7" id="KW-0472">Membrane</keyword>
<protein>
    <submittedName>
        <fullName evidence="9">Bacterial virulence factor hemolysin</fullName>
    </submittedName>
</protein>
<dbReference type="Gene3D" id="6.10.340.10">
    <property type="match status" value="1"/>
</dbReference>
<keyword evidence="4 7" id="KW-0812">Transmembrane</keyword>
<evidence type="ECO:0000256" key="6">
    <source>
        <dbReference type="ARBA" id="ARBA00023136"/>
    </source>
</evidence>
<dbReference type="GO" id="GO:0009190">
    <property type="term" value="P:cyclic nucleotide biosynthetic process"/>
    <property type="evidence" value="ECO:0007669"/>
    <property type="project" value="InterPro"/>
</dbReference>
<organism evidence="9 10">
    <name type="scientific">Marinomonas spartinae</name>
    <dbReference type="NCBI Taxonomy" id="1792290"/>
    <lineage>
        <taxon>Bacteria</taxon>
        <taxon>Pseudomonadati</taxon>
        <taxon>Pseudomonadota</taxon>
        <taxon>Gammaproteobacteria</taxon>
        <taxon>Oceanospirillales</taxon>
        <taxon>Oceanospirillaceae</taxon>
        <taxon>Marinomonas</taxon>
    </lineage>
</organism>
<evidence type="ECO:0000256" key="1">
    <source>
        <dbReference type="ARBA" id="ARBA00004236"/>
    </source>
</evidence>